<comment type="caution">
    <text evidence="2">The sequence shown here is derived from an EMBL/GenBank/DDBJ whole genome shotgun (WGS) entry which is preliminary data.</text>
</comment>
<evidence type="ECO:0000313" key="2">
    <source>
        <dbReference type="EMBL" id="KAF2873011.1"/>
    </source>
</evidence>
<dbReference type="OrthoDB" id="3692245at2759"/>
<proteinExistence type="predicted"/>
<feature type="compositionally biased region" description="Polar residues" evidence="1">
    <location>
        <begin position="200"/>
        <end position="212"/>
    </location>
</feature>
<protein>
    <submittedName>
        <fullName evidence="2">Uncharacterized protein</fullName>
    </submittedName>
</protein>
<evidence type="ECO:0000256" key="1">
    <source>
        <dbReference type="SAM" id="MobiDB-lite"/>
    </source>
</evidence>
<accession>A0A7C8IBJ5</accession>
<sequence length="336" mass="36246">MDGTILHPYYAMDAFEIDAEIGAKLDRVAEVVEKIYKGTRQIKKNTTESLAQSQSQSQSPNLDITVWNKKGGIVKLGGCELNVADRDVYLNIVNEDGRVEFAPLGGEKSWYKSGKLWGMATLGASLWWYRKELRVVGRGLLAGCRLAAERWEQRKTVEAGKATDKAKEVEKAKETNDEKQQANKTVKETTPAREQPKTPVRQQPNQSTQENIVSDRERAIRNSSAASANSSDPQTAHIIDTTPSSSSPSAAAINSSHPAAAHIDTTPSFSNPSAAATDSSHIWIVVDTTARIIDATPGSPAASATSSMASSFVFDTESAPNSPTSAAAFTTGYYAH</sequence>
<feature type="compositionally biased region" description="Low complexity" evidence="1">
    <location>
        <begin position="244"/>
        <end position="257"/>
    </location>
</feature>
<keyword evidence="3" id="KW-1185">Reference proteome</keyword>
<name>A0A7C8IBJ5_9PLEO</name>
<feature type="compositionally biased region" description="Basic and acidic residues" evidence="1">
    <location>
        <begin position="155"/>
        <end position="196"/>
    </location>
</feature>
<dbReference type="Proteomes" id="UP000481861">
    <property type="component" value="Unassembled WGS sequence"/>
</dbReference>
<dbReference type="AlphaFoldDB" id="A0A7C8IBJ5"/>
<feature type="region of interest" description="Disordered" evidence="1">
    <location>
        <begin position="155"/>
        <end position="257"/>
    </location>
</feature>
<reference evidence="2 3" key="1">
    <citation type="submission" date="2020-01" db="EMBL/GenBank/DDBJ databases">
        <authorList>
            <consortium name="DOE Joint Genome Institute"/>
            <person name="Haridas S."/>
            <person name="Albert R."/>
            <person name="Binder M."/>
            <person name="Bloem J."/>
            <person name="Labutti K."/>
            <person name="Salamov A."/>
            <person name="Andreopoulos B."/>
            <person name="Baker S.E."/>
            <person name="Barry K."/>
            <person name="Bills G."/>
            <person name="Bluhm B.H."/>
            <person name="Cannon C."/>
            <person name="Castanera R."/>
            <person name="Culley D.E."/>
            <person name="Daum C."/>
            <person name="Ezra D."/>
            <person name="Gonzalez J.B."/>
            <person name="Henrissat B."/>
            <person name="Kuo A."/>
            <person name="Liang C."/>
            <person name="Lipzen A."/>
            <person name="Lutzoni F."/>
            <person name="Magnuson J."/>
            <person name="Mondo S."/>
            <person name="Nolan M."/>
            <person name="Ohm R."/>
            <person name="Pangilinan J."/>
            <person name="Park H.-J.H."/>
            <person name="Ramirez L."/>
            <person name="Alfaro M."/>
            <person name="Sun H."/>
            <person name="Tritt A."/>
            <person name="Yoshinaga Y."/>
            <person name="Zwiers L.-H.L."/>
            <person name="Turgeon B.G."/>
            <person name="Goodwin S.B."/>
            <person name="Spatafora J.W."/>
            <person name="Crous P.W."/>
            <person name="Grigoriev I.V."/>
        </authorList>
    </citation>
    <scope>NUCLEOTIDE SEQUENCE [LARGE SCALE GENOMIC DNA]</scope>
    <source>
        <strain evidence="2 3">CBS 611.86</strain>
    </source>
</reference>
<evidence type="ECO:0000313" key="3">
    <source>
        <dbReference type="Proteomes" id="UP000481861"/>
    </source>
</evidence>
<gene>
    <name evidence="2" type="ORF">BDV95DRAFT_593393</name>
</gene>
<feature type="compositionally biased region" description="Low complexity" evidence="1">
    <location>
        <begin position="222"/>
        <end position="231"/>
    </location>
</feature>
<dbReference type="EMBL" id="JAADJZ010000008">
    <property type="protein sequence ID" value="KAF2873011.1"/>
    <property type="molecule type" value="Genomic_DNA"/>
</dbReference>
<organism evidence="2 3">
    <name type="scientific">Massariosphaeria phaeospora</name>
    <dbReference type="NCBI Taxonomy" id="100035"/>
    <lineage>
        <taxon>Eukaryota</taxon>
        <taxon>Fungi</taxon>
        <taxon>Dikarya</taxon>
        <taxon>Ascomycota</taxon>
        <taxon>Pezizomycotina</taxon>
        <taxon>Dothideomycetes</taxon>
        <taxon>Pleosporomycetidae</taxon>
        <taxon>Pleosporales</taxon>
        <taxon>Pleosporales incertae sedis</taxon>
        <taxon>Massariosphaeria</taxon>
    </lineage>
</organism>